<feature type="transmembrane region" description="Helical" evidence="6">
    <location>
        <begin position="70"/>
        <end position="90"/>
    </location>
</feature>
<evidence type="ECO:0000256" key="6">
    <source>
        <dbReference type="SAM" id="Phobius"/>
    </source>
</evidence>
<protein>
    <submittedName>
        <fullName evidence="7">Cytochrome c oxidase assembly protein</fullName>
    </submittedName>
</protein>
<keyword evidence="8" id="KW-1185">Reference proteome</keyword>
<name>A0ABR8YZ88_9MICO</name>
<evidence type="ECO:0000256" key="4">
    <source>
        <dbReference type="ARBA" id="ARBA00022989"/>
    </source>
</evidence>
<gene>
    <name evidence="7" type="ORF">H9624_03410</name>
</gene>
<feature type="transmembrane region" description="Helical" evidence="6">
    <location>
        <begin position="38"/>
        <end position="58"/>
    </location>
</feature>
<comment type="subcellular location">
    <subcellularLocation>
        <location evidence="1">Cell membrane</location>
        <topology evidence="1">Multi-pass membrane protein</topology>
    </subcellularLocation>
</comment>
<keyword evidence="5 6" id="KW-0472">Membrane</keyword>
<dbReference type="Proteomes" id="UP000661894">
    <property type="component" value="Unassembled WGS sequence"/>
</dbReference>
<evidence type="ECO:0000256" key="2">
    <source>
        <dbReference type="ARBA" id="ARBA00022475"/>
    </source>
</evidence>
<keyword evidence="3 6" id="KW-0812">Transmembrane</keyword>
<accession>A0ABR8YZ88</accession>
<keyword evidence="4 6" id="KW-1133">Transmembrane helix</keyword>
<feature type="transmembrane region" description="Helical" evidence="6">
    <location>
        <begin position="144"/>
        <end position="164"/>
    </location>
</feature>
<evidence type="ECO:0000313" key="8">
    <source>
        <dbReference type="Proteomes" id="UP000661894"/>
    </source>
</evidence>
<dbReference type="InterPro" id="IPR019108">
    <property type="entry name" value="Caa3_assmbl_CtaG-rel"/>
</dbReference>
<evidence type="ECO:0000313" key="7">
    <source>
        <dbReference type="EMBL" id="MBD8061370.1"/>
    </source>
</evidence>
<evidence type="ECO:0000256" key="5">
    <source>
        <dbReference type="ARBA" id="ARBA00023136"/>
    </source>
</evidence>
<dbReference type="Pfam" id="PF09678">
    <property type="entry name" value="Caa3_CtaG"/>
    <property type="match status" value="1"/>
</dbReference>
<comment type="caution">
    <text evidence="7">The sequence shown here is derived from an EMBL/GenBank/DDBJ whole genome shotgun (WGS) entry which is preliminary data.</text>
</comment>
<reference evidence="7 8" key="1">
    <citation type="submission" date="2020-08" db="EMBL/GenBank/DDBJ databases">
        <title>A Genomic Blueprint of the Chicken Gut Microbiome.</title>
        <authorList>
            <person name="Gilroy R."/>
            <person name="Ravi A."/>
            <person name="Getino M."/>
            <person name="Pursley I."/>
            <person name="Horton D.L."/>
            <person name="Alikhan N.-F."/>
            <person name="Baker D."/>
            <person name="Gharbi K."/>
            <person name="Hall N."/>
            <person name="Watson M."/>
            <person name="Adriaenssens E.M."/>
            <person name="Foster-Nyarko E."/>
            <person name="Jarju S."/>
            <person name="Secka A."/>
            <person name="Antonio M."/>
            <person name="Oren A."/>
            <person name="Chaudhuri R."/>
            <person name="La Ragione R.M."/>
            <person name="Hildebrand F."/>
            <person name="Pallen M.J."/>
        </authorList>
    </citation>
    <scope>NUCLEOTIDE SEQUENCE [LARGE SCALE GENOMIC DNA]</scope>
    <source>
        <strain evidence="7 8">Sa1BUA1</strain>
    </source>
</reference>
<dbReference type="RefSeq" id="WP_251838489.1">
    <property type="nucleotide sequence ID" value="NZ_JACSPO010000001.1"/>
</dbReference>
<dbReference type="EMBL" id="JACSPO010000001">
    <property type="protein sequence ID" value="MBD8061370.1"/>
    <property type="molecule type" value="Genomic_DNA"/>
</dbReference>
<sequence length="262" mass="27099">MTWLPSALAAVVLLGGYLGLLARRPAGLPPWPAWRTGLWAAGALTVAAALAPPLAEATTTDHRAHMAQHLLLGMYAPLGLVAAAPVRLALGSLPTSGARRLSALLRSGPLRVLAHPVVAAVLNVGAMVLLYLTPLHERAAESPALTAVVLLHFLLAGWLYTWAVAGPDPAPHRPGLPLRLGVLVVAAGTHAYVAKALYARAVDGHHHGGTAHAEAGAQLMYYGGDGAEVLLAVMLLVGWYHRSRPRPLSPRAPARGGAPAGA</sequence>
<feature type="transmembrane region" description="Helical" evidence="6">
    <location>
        <begin position="219"/>
        <end position="240"/>
    </location>
</feature>
<evidence type="ECO:0000256" key="3">
    <source>
        <dbReference type="ARBA" id="ARBA00022692"/>
    </source>
</evidence>
<evidence type="ECO:0000256" key="1">
    <source>
        <dbReference type="ARBA" id="ARBA00004651"/>
    </source>
</evidence>
<feature type="transmembrane region" description="Helical" evidence="6">
    <location>
        <begin position="176"/>
        <end position="198"/>
    </location>
</feature>
<organism evidence="7 8">
    <name type="scientific">Oceanitalea stevensii</name>
    <dbReference type="NCBI Taxonomy" id="2763072"/>
    <lineage>
        <taxon>Bacteria</taxon>
        <taxon>Bacillati</taxon>
        <taxon>Actinomycetota</taxon>
        <taxon>Actinomycetes</taxon>
        <taxon>Micrococcales</taxon>
        <taxon>Bogoriellaceae</taxon>
        <taxon>Georgenia</taxon>
    </lineage>
</organism>
<proteinExistence type="predicted"/>
<feature type="transmembrane region" description="Helical" evidence="6">
    <location>
        <begin position="110"/>
        <end position="132"/>
    </location>
</feature>
<keyword evidence="2" id="KW-1003">Cell membrane</keyword>